<feature type="region of interest" description="Disordered" evidence="1">
    <location>
        <begin position="27"/>
        <end position="83"/>
    </location>
</feature>
<organism evidence="2 3">
    <name type="scientific">Sphaerimonospora thailandensis</name>
    <dbReference type="NCBI Taxonomy" id="795644"/>
    <lineage>
        <taxon>Bacteria</taxon>
        <taxon>Bacillati</taxon>
        <taxon>Actinomycetota</taxon>
        <taxon>Actinomycetes</taxon>
        <taxon>Streptosporangiales</taxon>
        <taxon>Streptosporangiaceae</taxon>
        <taxon>Sphaerimonospora</taxon>
    </lineage>
</organism>
<name>A0A8J3R6N8_9ACTN</name>
<dbReference type="Proteomes" id="UP000610966">
    <property type="component" value="Unassembled WGS sequence"/>
</dbReference>
<proteinExistence type="predicted"/>
<evidence type="ECO:0000313" key="3">
    <source>
        <dbReference type="Proteomes" id="UP000610966"/>
    </source>
</evidence>
<dbReference type="AlphaFoldDB" id="A0A8J3R6N8"/>
<evidence type="ECO:0000313" key="2">
    <source>
        <dbReference type="EMBL" id="GIH68454.1"/>
    </source>
</evidence>
<sequence>MNHASAHTPEPIMIVVSVLDLMTAPASPVNRRPYSTIATSTTPKAASSPKPRRRRPARRWAAPGTSADSAVQPISEAVVSGRA</sequence>
<keyword evidence="3" id="KW-1185">Reference proteome</keyword>
<protein>
    <submittedName>
        <fullName evidence="2">Uncharacterized protein</fullName>
    </submittedName>
</protein>
<gene>
    <name evidence="2" type="ORF">Mth01_07070</name>
</gene>
<dbReference type="EMBL" id="BOOG01000008">
    <property type="protein sequence ID" value="GIH68454.1"/>
    <property type="molecule type" value="Genomic_DNA"/>
</dbReference>
<evidence type="ECO:0000256" key="1">
    <source>
        <dbReference type="SAM" id="MobiDB-lite"/>
    </source>
</evidence>
<accession>A0A8J3R6N8</accession>
<comment type="caution">
    <text evidence="2">The sequence shown here is derived from an EMBL/GenBank/DDBJ whole genome shotgun (WGS) entry which is preliminary data.</text>
</comment>
<reference evidence="2" key="1">
    <citation type="submission" date="2021-01" db="EMBL/GenBank/DDBJ databases">
        <title>Whole genome shotgun sequence of Sphaerimonospora thailandensis NBRC 107569.</title>
        <authorList>
            <person name="Komaki H."/>
            <person name="Tamura T."/>
        </authorList>
    </citation>
    <scope>NUCLEOTIDE SEQUENCE</scope>
    <source>
        <strain evidence="2">NBRC 107569</strain>
    </source>
</reference>